<dbReference type="InterPro" id="IPR029063">
    <property type="entry name" value="SAM-dependent_MTases_sf"/>
</dbReference>
<evidence type="ECO:0000313" key="2">
    <source>
        <dbReference type="Proteomes" id="UP000266841"/>
    </source>
</evidence>
<accession>K0RX37</accession>
<evidence type="ECO:0000313" key="1">
    <source>
        <dbReference type="EMBL" id="EJK58333.1"/>
    </source>
</evidence>
<dbReference type="AlphaFoldDB" id="K0RX37"/>
<proteinExistence type="predicted"/>
<protein>
    <submittedName>
        <fullName evidence="1">Uncharacterized protein</fullName>
    </submittedName>
</protein>
<dbReference type="Proteomes" id="UP000266841">
    <property type="component" value="Unassembled WGS sequence"/>
</dbReference>
<reference evidence="1 2" key="1">
    <citation type="journal article" date="2012" name="Genome Biol.">
        <title>Genome and low-iron response of an oceanic diatom adapted to chronic iron limitation.</title>
        <authorList>
            <person name="Lommer M."/>
            <person name="Specht M."/>
            <person name="Roy A.S."/>
            <person name="Kraemer L."/>
            <person name="Andreson R."/>
            <person name="Gutowska M.A."/>
            <person name="Wolf J."/>
            <person name="Bergner S.V."/>
            <person name="Schilhabel M.B."/>
            <person name="Klostermeier U.C."/>
            <person name="Beiko R.G."/>
            <person name="Rosenstiel P."/>
            <person name="Hippler M."/>
            <person name="Laroche J."/>
        </authorList>
    </citation>
    <scope>NUCLEOTIDE SEQUENCE [LARGE SCALE GENOMIC DNA]</scope>
    <source>
        <strain evidence="1 2">CCMP1005</strain>
    </source>
</reference>
<keyword evidence="2" id="KW-1185">Reference proteome</keyword>
<organism evidence="1 2">
    <name type="scientific">Thalassiosira oceanica</name>
    <name type="common">Marine diatom</name>
    <dbReference type="NCBI Taxonomy" id="159749"/>
    <lineage>
        <taxon>Eukaryota</taxon>
        <taxon>Sar</taxon>
        <taxon>Stramenopiles</taxon>
        <taxon>Ochrophyta</taxon>
        <taxon>Bacillariophyta</taxon>
        <taxon>Coscinodiscophyceae</taxon>
        <taxon>Thalassiosirophycidae</taxon>
        <taxon>Thalassiosirales</taxon>
        <taxon>Thalassiosiraceae</taxon>
        <taxon>Thalassiosira</taxon>
    </lineage>
</organism>
<dbReference type="Gene3D" id="3.40.50.150">
    <property type="entry name" value="Vaccinia Virus protein VP39"/>
    <property type="match status" value="1"/>
</dbReference>
<sequence>MATRLTPLHYGLTVTRPCRIALSGTIPLRYREVVSDDVCPSWEMVAALLPSFVLTAFASSPSILLDENIASTKTQLSEQHQHHQPPSRRRRRLASAVVTLPVLTSLSPHSTRAISPQEASESYDKYAANYDDLDGGGLASSLGIDDARRKLLGTARGDVLEIGAGTGLNLPCYDFDNLRSLTLVDISDGML</sequence>
<comment type="caution">
    <text evidence="1">The sequence shown here is derived from an EMBL/GenBank/DDBJ whole genome shotgun (WGS) entry which is preliminary data.</text>
</comment>
<gene>
    <name evidence="1" type="ORF">THAOC_21554</name>
</gene>
<name>K0RX37_THAOC</name>
<dbReference type="EMBL" id="AGNL01025558">
    <property type="protein sequence ID" value="EJK58333.1"/>
    <property type="molecule type" value="Genomic_DNA"/>
</dbReference>
<feature type="non-terminal residue" evidence="1">
    <location>
        <position position="191"/>
    </location>
</feature>
<dbReference type="OrthoDB" id="416496at2759"/>
<dbReference type="SUPFAM" id="SSF53335">
    <property type="entry name" value="S-adenosyl-L-methionine-dependent methyltransferases"/>
    <property type="match status" value="1"/>
</dbReference>
<dbReference type="eggNOG" id="KOG4300">
    <property type="taxonomic scope" value="Eukaryota"/>
</dbReference>